<dbReference type="GO" id="GO:0046872">
    <property type="term" value="F:metal ion binding"/>
    <property type="evidence" value="ECO:0007669"/>
    <property type="project" value="UniProtKB-KW"/>
</dbReference>
<dbReference type="InterPro" id="IPR008972">
    <property type="entry name" value="Cupredoxin"/>
</dbReference>
<feature type="transmembrane region" description="Helical" evidence="5">
    <location>
        <begin position="173"/>
        <end position="196"/>
    </location>
</feature>
<keyword evidence="5" id="KW-1133">Transmembrane helix</keyword>
<keyword evidence="8" id="KW-1185">Reference proteome</keyword>
<evidence type="ECO:0000256" key="3">
    <source>
        <dbReference type="ARBA" id="ARBA00023180"/>
    </source>
</evidence>
<evidence type="ECO:0000313" key="9">
    <source>
        <dbReference type="RefSeq" id="XP_022738746.1"/>
    </source>
</evidence>
<organism evidence="8 9">
    <name type="scientific">Durio zibethinus</name>
    <name type="common">Durian</name>
    <dbReference type="NCBI Taxonomy" id="66656"/>
    <lineage>
        <taxon>Eukaryota</taxon>
        <taxon>Viridiplantae</taxon>
        <taxon>Streptophyta</taxon>
        <taxon>Embryophyta</taxon>
        <taxon>Tracheophyta</taxon>
        <taxon>Spermatophyta</taxon>
        <taxon>Magnoliopsida</taxon>
        <taxon>eudicotyledons</taxon>
        <taxon>Gunneridae</taxon>
        <taxon>Pentapetalae</taxon>
        <taxon>rosids</taxon>
        <taxon>malvids</taxon>
        <taxon>Malvales</taxon>
        <taxon>Malvaceae</taxon>
        <taxon>Helicteroideae</taxon>
        <taxon>Durio</taxon>
    </lineage>
</organism>
<dbReference type="SUPFAM" id="SSF49503">
    <property type="entry name" value="Cupredoxins"/>
    <property type="match status" value="1"/>
</dbReference>
<dbReference type="AlphaFoldDB" id="A0A6P5YFB2"/>
<feature type="compositionally biased region" description="Polar residues" evidence="4">
    <location>
        <begin position="149"/>
        <end position="162"/>
    </location>
</feature>
<evidence type="ECO:0000256" key="1">
    <source>
        <dbReference type="ARBA" id="ARBA00022723"/>
    </source>
</evidence>
<dbReference type="InterPro" id="IPR003245">
    <property type="entry name" value="Phytocyanin_dom"/>
</dbReference>
<dbReference type="RefSeq" id="XP_022738746.1">
    <property type="nucleotide sequence ID" value="XM_022883011.1"/>
</dbReference>
<dbReference type="PROSITE" id="PS51485">
    <property type="entry name" value="PHYTOCYANIN"/>
    <property type="match status" value="1"/>
</dbReference>
<feature type="signal peptide" evidence="6">
    <location>
        <begin position="1"/>
        <end position="31"/>
    </location>
</feature>
<reference evidence="9" key="1">
    <citation type="submission" date="2025-08" db="UniProtKB">
        <authorList>
            <consortium name="RefSeq"/>
        </authorList>
    </citation>
    <scope>IDENTIFICATION</scope>
    <source>
        <tissue evidence="9">Fruit stalk</tissue>
    </source>
</reference>
<keyword evidence="5" id="KW-0812">Transmembrane</keyword>
<dbReference type="Pfam" id="PF02298">
    <property type="entry name" value="Cu_bind_like"/>
    <property type="match status" value="1"/>
</dbReference>
<evidence type="ECO:0000256" key="5">
    <source>
        <dbReference type="SAM" id="Phobius"/>
    </source>
</evidence>
<proteinExistence type="predicted"/>
<feature type="region of interest" description="Disordered" evidence="4">
    <location>
        <begin position="136"/>
        <end position="162"/>
    </location>
</feature>
<evidence type="ECO:0000259" key="7">
    <source>
        <dbReference type="PROSITE" id="PS51485"/>
    </source>
</evidence>
<dbReference type="CDD" id="cd04216">
    <property type="entry name" value="Phytocyanin"/>
    <property type="match status" value="1"/>
</dbReference>
<evidence type="ECO:0000256" key="6">
    <source>
        <dbReference type="SAM" id="SignalP"/>
    </source>
</evidence>
<feature type="domain" description="Phytocyanin" evidence="7">
    <location>
        <begin position="37"/>
        <end position="135"/>
    </location>
</feature>
<evidence type="ECO:0000313" key="8">
    <source>
        <dbReference type="Proteomes" id="UP000515121"/>
    </source>
</evidence>
<name>A0A6P5YFB2_DURZI</name>
<keyword evidence="2" id="KW-0186">Copper</keyword>
<dbReference type="Proteomes" id="UP000515121">
    <property type="component" value="Unplaced"/>
</dbReference>
<dbReference type="FunFam" id="2.60.40.420:FF:000003">
    <property type="entry name" value="Blue copper"/>
    <property type="match status" value="1"/>
</dbReference>
<evidence type="ECO:0000256" key="4">
    <source>
        <dbReference type="SAM" id="MobiDB-lite"/>
    </source>
</evidence>
<gene>
    <name evidence="9" type="primary">LOC111291335</name>
</gene>
<dbReference type="PANTHER" id="PTHR33021:SF70">
    <property type="entry name" value="PHYTOCYANIN DOMAIN-CONTAINING PROTEIN"/>
    <property type="match status" value="1"/>
</dbReference>
<dbReference type="GO" id="GO:0009055">
    <property type="term" value="F:electron transfer activity"/>
    <property type="evidence" value="ECO:0007669"/>
    <property type="project" value="InterPro"/>
</dbReference>
<evidence type="ECO:0000256" key="2">
    <source>
        <dbReference type="ARBA" id="ARBA00023008"/>
    </source>
</evidence>
<keyword evidence="3" id="KW-0325">Glycoprotein</keyword>
<dbReference type="InterPro" id="IPR039391">
    <property type="entry name" value="Phytocyanin-like"/>
</dbReference>
<dbReference type="GO" id="GO:0005886">
    <property type="term" value="C:plasma membrane"/>
    <property type="evidence" value="ECO:0007669"/>
    <property type="project" value="TreeGrafter"/>
</dbReference>
<keyword evidence="6" id="KW-0732">Signal</keyword>
<keyword evidence="5" id="KW-0472">Membrane</keyword>
<dbReference type="Gene3D" id="2.60.40.420">
    <property type="entry name" value="Cupredoxins - blue copper proteins"/>
    <property type="match status" value="1"/>
</dbReference>
<dbReference type="PANTHER" id="PTHR33021">
    <property type="entry name" value="BLUE COPPER PROTEIN"/>
    <property type="match status" value="1"/>
</dbReference>
<dbReference type="GeneID" id="111291335"/>
<keyword evidence="1" id="KW-0479">Metal-binding</keyword>
<dbReference type="KEGG" id="dzi:111291335"/>
<protein>
    <submittedName>
        <fullName evidence="9">Blue copper protein-like</fullName>
    </submittedName>
</protein>
<dbReference type="OrthoDB" id="581242at2759"/>
<sequence length="198" mass="21118">MPNFIISKASVNLSFMAKLILLCFLAVFCFALTSDATTYVVGDTSGWDISTDIDSWVSDKGFSVGDVLLFQYSSYHSVSEVTKKSFKTCNTTDTLRTFSNGNTTVTLSNAGAAYFVCGNKLHCLGGMRLQVNVEGDQTSSTVGAPEAQPGTTLQQPASKTNNPTTVIPTSSGYIIGGIQSLIIAFLCLTATMLLLFQT</sequence>
<feature type="chain" id="PRO_5027545779" evidence="6">
    <location>
        <begin position="32"/>
        <end position="198"/>
    </location>
</feature>
<accession>A0A6P5YFB2</accession>